<dbReference type="SUPFAM" id="SSF53335">
    <property type="entry name" value="S-adenosyl-L-methionine-dependent methyltransferases"/>
    <property type="match status" value="1"/>
</dbReference>
<dbReference type="GO" id="GO:0008168">
    <property type="term" value="F:methyltransferase activity"/>
    <property type="evidence" value="ECO:0007669"/>
    <property type="project" value="UniProtKB-KW"/>
</dbReference>
<feature type="binding site" evidence="3 4">
    <location>
        <begin position="65"/>
        <end position="67"/>
    </location>
    <ligand>
        <name>S-adenosyl-L-methionine</name>
        <dbReference type="ChEBI" id="CHEBI:59789"/>
    </ligand>
</feature>
<dbReference type="HAMAP" id="MF_01589">
    <property type="entry name" value="Cx_SAM_synthase"/>
    <property type="match status" value="1"/>
</dbReference>
<dbReference type="EMBL" id="FMWD01000001">
    <property type="protein sequence ID" value="SCZ49066.1"/>
    <property type="molecule type" value="Genomic_DNA"/>
</dbReference>
<evidence type="ECO:0000313" key="6">
    <source>
        <dbReference type="EMBL" id="SCZ49066.1"/>
    </source>
</evidence>
<comment type="function">
    <text evidence="3">Catalyzes the conversion of S-adenosyl-L-methionine (SAM) to carboxy-S-adenosyl-L-methionine (Cx-SAM).</text>
</comment>
<dbReference type="PANTHER" id="PTHR43861:SF2">
    <property type="entry name" value="CARBOXY-S-ADENOSYL-L-METHIONINE SYNTHASE"/>
    <property type="match status" value="1"/>
</dbReference>
<feature type="binding site" evidence="3 4">
    <location>
        <begin position="118"/>
        <end position="119"/>
    </location>
    <ligand>
        <name>S-adenosyl-L-methionine</name>
        <dbReference type="ChEBI" id="CHEBI:59789"/>
    </ligand>
</feature>
<feature type="binding site" evidence="3 4">
    <location>
        <begin position="90"/>
        <end position="91"/>
    </location>
    <ligand>
        <name>S-adenosyl-L-methionine</name>
        <dbReference type="ChEBI" id="CHEBI:59789"/>
    </ligand>
</feature>
<comment type="similarity">
    <text evidence="3">Belongs to the class I-like SAM-binding methyltransferase superfamily. Cx-SAM synthase family.</text>
</comment>
<protein>
    <recommendedName>
        <fullName evidence="3">Carboxy-S-adenosyl-L-methionine synthase</fullName>
        <shortName evidence="3">Cx-SAM synthase</shortName>
        <ecNumber evidence="3">2.1.3.-</ecNumber>
    </recommendedName>
</protein>
<dbReference type="GO" id="GO:0032259">
    <property type="term" value="P:methylation"/>
    <property type="evidence" value="ECO:0007669"/>
    <property type="project" value="UniProtKB-KW"/>
</dbReference>
<organism evidence="6 7">
    <name type="scientific">Thiohalomonas denitrificans</name>
    <dbReference type="NCBI Taxonomy" id="415747"/>
    <lineage>
        <taxon>Bacteria</taxon>
        <taxon>Pseudomonadati</taxon>
        <taxon>Pseudomonadota</taxon>
        <taxon>Gammaproteobacteria</taxon>
        <taxon>Thiohalomonadales</taxon>
        <taxon>Thiohalomonadaceae</taxon>
        <taxon>Thiohalomonas</taxon>
    </lineage>
</organism>
<dbReference type="AlphaFoldDB" id="A0A1G5PHZ5"/>
<dbReference type="PANTHER" id="PTHR43861">
    <property type="entry name" value="TRANS-ACONITATE 2-METHYLTRANSFERASE-RELATED"/>
    <property type="match status" value="1"/>
</dbReference>
<comment type="subunit">
    <text evidence="3">Homodimer.</text>
</comment>
<name>A0A1G5PHZ5_9GAMM</name>
<dbReference type="NCBIfam" id="NF011995">
    <property type="entry name" value="PRK15451.1"/>
    <property type="match status" value="1"/>
</dbReference>
<dbReference type="Pfam" id="PF13649">
    <property type="entry name" value="Methyltransf_25"/>
    <property type="match status" value="1"/>
</dbReference>
<reference evidence="6 7" key="1">
    <citation type="submission" date="2016-10" db="EMBL/GenBank/DDBJ databases">
        <authorList>
            <person name="de Groot N.N."/>
        </authorList>
    </citation>
    <scope>NUCLEOTIDE SEQUENCE [LARGE SCALE GENOMIC DNA]</scope>
    <source>
        <strain evidence="6 7">HLD2</strain>
    </source>
</reference>
<evidence type="ECO:0000256" key="3">
    <source>
        <dbReference type="HAMAP-Rule" id="MF_01589"/>
    </source>
</evidence>
<feature type="binding site" evidence="3 4">
    <location>
        <position position="40"/>
    </location>
    <ligand>
        <name>S-adenosyl-L-methionine</name>
        <dbReference type="ChEBI" id="CHEBI:59789"/>
    </ligand>
</feature>
<dbReference type="NCBIfam" id="TIGR00740">
    <property type="entry name" value="carboxy-S-adenosyl-L-methionine synthase CmoA"/>
    <property type="match status" value="1"/>
</dbReference>
<dbReference type="Proteomes" id="UP000199648">
    <property type="component" value="Unassembled WGS sequence"/>
</dbReference>
<dbReference type="RefSeq" id="WP_092991389.1">
    <property type="nucleotide sequence ID" value="NZ_FMWD01000001.1"/>
</dbReference>
<comment type="catalytic activity">
    <reaction evidence="3">
        <text>prephenate + S-adenosyl-L-methionine = carboxy-S-adenosyl-L-methionine + 3-phenylpyruvate + H2O</text>
        <dbReference type="Rhea" id="RHEA:51692"/>
        <dbReference type="ChEBI" id="CHEBI:15377"/>
        <dbReference type="ChEBI" id="CHEBI:18005"/>
        <dbReference type="ChEBI" id="CHEBI:29934"/>
        <dbReference type="ChEBI" id="CHEBI:59789"/>
        <dbReference type="ChEBI" id="CHEBI:134278"/>
    </reaction>
</comment>
<dbReference type="EC" id="2.1.3.-" evidence="3"/>
<keyword evidence="6" id="KW-0489">Methyltransferase</keyword>
<dbReference type="CDD" id="cd02440">
    <property type="entry name" value="AdoMet_MTases"/>
    <property type="match status" value="1"/>
</dbReference>
<keyword evidence="2 3" id="KW-0949">S-adenosyl-L-methionine</keyword>
<evidence type="ECO:0000256" key="2">
    <source>
        <dbReference type="ARBA" id="ARBA00022691"/>
    </source>
</evidence>
<sequence length="245" mass="27725">MAKQRDHIFDEPRPMIVDFTFDERVASVFPDMIRRSVPGYGEVIALTGLFAERYAQPGSTLYDLGCSLGAATLSMRRRVHADQCRIIAVDNAPAMVEQCRANLEAEPSPVPVDVHCSDIRKVHIENASVVVLNFTLQFIEPDERLELLHRIHQGLRPGGVLVLSEKVVFENEREQQFQESMHLDFKRANGYSELAISQKRTALENVLLPESLEAHTSRLRNAGFGDVHNWFRCFNFASMAAFKTP</sequence>
<proteinExistence type="inferred from homology"/>
<dbReference type="STRING" id="415747.SAMN03097708_00023"/>
<evidence type="ECO:0000256" key="4">
    <source>
        <dbReference type="PIRSR" id="PIRSR006325-1"/>
    </source>
</evidence>
<feature type="binding site" evidence="3 4">
    <location>
        <position position="133"/>
    </location>
    <ligand>
        <name>S-adenosyl-L-methionine</name>
        <dbReference type="ChEBI" id="CHEBI:59789"/>
    </ligand>
</feature>
<dbReference type="Gene3D" id="3.40.50.150">
    <property type="entry name" value="Vaccinia Virus protein VP39"/>
    <property type="match status" value="1"/>
</dbReference>
<keyword evidence="7" id="KW-1185">Reference proteome</keyword>
<evidence type="ECO:0000259" key="5">
    <source>
        <dbReference type="Pfam" id="PF13649"/>
    </source>
</evidence>
<keyword evidence="1 3" id="KW-0808">Transferase</keyword>
<gene>
    <name evidence="3" type="primary">cmoA</name>
    <name evidence="6" type="ORF">SAMN03097708_00023</name>
</gene>
<evidence type="ECO:0000256" key="1">
    <source>
        <dbReference type="ARBA" id="ARBA00022679"/>
    </source>
</evidence>
<dbReference type="GO" id="GO:0002098">
    <property type="term" value="P:tRNA wobble uridine modification"/>
    <property type="evidence" value="ECO:0007669"/>
    <property type="project" value="InterPro"/>
</dbReference>
<dbReference type="InterPro" id="IPR005271">
    <property type="entry name" value="CmoA"/>
</dbReference>
<dbReference type="PIRSF" id="PIRSF006325">
    <property type="entry name" value="MeTrfase_bac"/>
    <property type="match status" value="1"/>
</dbReference>
<dbReference type="OrthoDB" id="9779941at2"/>
<dbReference type="GO" id="GO:0016743">
    <property type="term" value="F:carboxyl- or carbamoyltransferase activity"/>
    <property type="evidence" value="ECO:0007669"/>
    <property type="project" value="UniProtKB-UniRule"/>
</dbReference>
<feature type="binding site" evidence="3">
    <location>
        <position position="200"/>
    </location>
    <ligand>
        <name>S-adenosyl-L-methionine</name>
        <dbReference type="ChEBI" id="CHEBI:59789"/>
    </ligand>
</feature>
<dbReference type="InterPro" id="IPR041698">
    <property type="entry name" value="Methyltransf_25"/>
</dbReference>
<evidence type="ECO:0000313" key="7">
    <source>
        <dbReference type="Proteomes" id="UP000199648"/>
    </source>
</evidence>
<feature type="domain" description="Methyltransferase" evidence="5">
    <location>
        <begin position="63"/>
        <end position="159"/>
    </location>
</feature>
<dbReference type="GO" id="GO:1904047">
    <property type="term" value="F:S-adenosyl-L-methionine binding"/>
    <property type="evidence" value="ECO:0007669"/>
    <property type="project" value="UniProtKB-UniRule"/>
</dbReference>
<dbReference type="InterPro" id="IPR029063">
    <property type="entry name" value="SAM-dependent_MTases_sf"/>
</dbReference>
<accession>A0A1G5PHZ5</accession>